<dbReference type="InterPro" id="IPR013655">
    <property type="entry name" value="PAS_fold_3"/>
</dbReference>
<keyword evidence="7" id="KW-0067">ATP-binding</keyword>
<dbReference type="GO" id="GO:0000155">
    <property type="term" value="F:phosphorelay sensor kinase activity"/>
    <property type="evidence" value="ECO:0007669"/>
    <property type="project" value="InterPro"/>
</dbReference>
<keyword evidence="5" id="KW-0547">Nucleotide-binding</keyword>
<dbReference type="PROSITE" id="PS50113">
    <property type="entry name" value="PAC"/>
    <property type="match status" value="1"/>
</dbReference>
<keyword evidence="6" id="KW-0418">Kinase</keyword>
<keyword evidence="4" id="KW-0808">Transferase</keyword>
<evidence type="ECO:0000256" key="3">
    <source>
        <dbReference type="ARBA" id="ARBA00022553"/>
    </source>
</evidence>
<keyword evidence="3" id="KW-0597">Phosphoprotein</keyword>
<feature type="domain" description="PAS" evidence="11">
    <location>
        <begin position="288"/>
        <end position="358"/>
    </location>
</feature>
<dbReference type="SMART" id="SM00387">
    <property type="entry name" value="HATPase_c"/>
    <property type="match status" value="1"/>
</dbReference>
<dbReference type="PANTHER" id="PTHR43065:SF34">
    <property type="entry name" value="SPORULATION KINASE A"/>
    <property type="match status" value="1"/>
</dbReference>
<dbReference type="SMART" id="SM00091">
    <property type="entry name" value="PAS"/>
    <property type="match status" value="4"/>
</dbReference>
<dbReference type="FunFam" id="1.10.287.130:FF:000040">
    <property type="entry name" value="PAS domain-containing sensor histidine kinase"/>
    <property type="match status" value="1"/>
</dbReference>
<dbReference type="InterPro" id="IPR005467">
    <property type="entry name" value="His_kinase_dom"/>
</dbReference>
<dbReference type="SMART" id="SM00388">
    <property type="entry name" value="HisKA"/>
    <property type="match status" value="1"/>
</dbReference>
<dbReference type="Pfam" id="PF08448">
    <property type="entry name" value="PAS_4"/>
    <property type="match status" value="1"/>
</dbReference>
<dbReference type="Pfam" id="PF02518">
    <property type="entry name" value="HATPase_c"/>
    <property type="match status" value="1"/>
</dbReference>
<dbReference type="PRINTS" id="PR00344">
    <property type="entry name" value="BCTRLSENSOR"/>
</dbReference>
<dbReference type="EMBL" id="PYHP01000029">
    <property type="protein sequence ID" value="PUA39192.1"/>
    <property type="molecule type" value="Genomic_DNA"/>
</dbReference>
<evidence type="ECO:0000256" key="9">
    <source>
        <dbReference type="ARBA" id="ARBA00023012"/>
    </source>
</evidence>
<dbReference type="PROSITE" id="PS50112">
    <property type="entry name" value="PAS"/>
    <property type="match status" value="3"/>
</dbReference>
<dbReference type="GO" id="GO:0006355">
    <property type="term" value="P:regulation of DNA-templated transcription"/>
    <property type="evidence" value="ECO:0007669"/>
    <property type="project" value="InterPro"/>
</dbReference>
<dbReference type="InterPro" id="IPR003594">
    <property type="entry name" value="HATPase_dom"/>
</dbReference>
<evidence type="ECO:0000256" key="4">
    <source>
        <dbReference type="ARBA" id="ARBA00022679"/>
    </source>
</evidence>
<dbReference type="InterPro" id="IPR000700">
    <property type="entry name" value="PAS-assoc_C"/>
</dbReference>
<dbReference type="Gene3D" id="3.30.450.20">
    <property type="entry name" value="PAS domain"/>
    <property type="match status" value="4"/>
</dbReference>
<dbReference type="InterPro" id="IPR001610">
    <property type="entry name" value="PAC"/>
</dbReference>
<dbReference type="InterPro" id="IPR013767">
    <property type="entry name" value="PAS_fold"/>
</dbReference>
<dbReference type="CDD" id="cd00130">
    <property type="entry name" value="PAS"/>
    <property type="match status" value="4"/>
</dbReference>
<gene>
    <name evidence="13" type="ORF">C8Z91_10855</name>
</gene>
<feature type="domain" description="Histidine kinase" evidence="10">
    <location>
        <begin position="548"/>
        <end position="754"/>
    </location>
</feature>
<evidence type="ECO:0000313" key="14">
    <source>
        <dbReference type="Proteomes" id="UP000244184"/>
    </source>
</evidence>
<evidence type="ECO:0000256" key="5">
    <source>
        <dbReference type="ARBA" id="ARBA00022741"/>
    </source>
</evidence>
<evidence type="ECO:0000256" key="2">
    <source>
        <dbReference type="ARBA" id="ARBA00012438"/>
    </source>
</evidence>
<sequence>MAARYVRMPFDDRSFLITVGSKQEARMNFDVDLDLTSHALFYRTFQYSPNAIALVSAGGRCLAANPALYRLLDETEPNLKERSIAQLCHPDDGVVWAEFWQELTHNVQDDSPSEISLRFLQREGDAVPVRVTVTRCSYEQNEALTCYIAYIAACDPVRWQPYEQRYRSLFDDHPDPLFVLDLDGYYMDVNPAFEKLAGYTREEIAQMRLHYRTMIDTSEHSKVRDCLTLVAQGAPQRFDIVGIDRRGQHLNLDVTVIPFVENGRITALQGISKNVTEQKKLWEHLCESQRQYELISSHSQDIITLCSPSGSVQYISPAVYTQLGYDPQELIGVLGQTLVHPDDCRRALDSVATACSDESRHMLRKRHKQGHYIWYESSIKFIRDQHGEVCNIVAVARDISERMQAQEKLFHSEEKYRSLVEELPVAVFIQQAGRWVYANDTAVKLLEASAPEELLGRSVYDFLHPDFHAIVLNRIRMLEGGQSLAPMKQKLMTVGGRPIDVEVFSFPTWFEGRFATRVMVRDITDAEKARELLERSEKLSLVGQLAAGIAHEIRNPLTAIKGFIQLLKSNASDKPYYFDIIASEINRIEEIIGEMLVLSKPKEAQIRPQDIRPLIGHVATLIDAQAIMNNIEVVTEYEEDLPLLECDENQLKQVFINLLKNAVEAMPNGGKLTLQVAAEAGGRQIAVRVIDQGCGIPAEKLASIGQPFYTTKEQGTGLGMMVSMKIIENHDGTMSIASEEGQGTKIEIRLPVKARPKESPAYEEHPPRAGH</sequence>
<keyword evidence="8" id="KW-0749">Sporulation</keyword>
<evidence type="ECO:0000256" key="7">
    <source>
        <dbReference type="ARBA" id="ARBA00022840"/>
    </source>
</evidence>
<dbReference type="Gene3D" id="3.30.565.10">
    <property type="entry name" value="Histidine kinase-like ATPase, C-terminal domain"/>
    <property type="match status" value="1"/>
</dbReference>
<dbReference type="Gene3D" id="1.10.287.130">
    <property type="match status" value="1"/>
</dbReference>
<comment type="catalytic activity">
    <reaction evidence="1">
        <text>ATP + protein L-histidine = ADP + protein N-phospho-L-histidine.</text>
        <dbReference type="EC" id="2.7.13.3"/>
    </reaction>
</comment>
<reference evidence="13 14" key="1">
    <citation type="submission" date="2018-03" db="EMBL/GenBank/DDBJ databases">
        <title>Genome sequence of Paenibacillus elgii strain AC13 an antimicrobial compound producing bacteria.</title>
        <authorList>
            <person name="Kurokawa A.S."/>
            <person name="Araujo J.F."/>
            <person name="Costa R.A."/>
            <person name="Ortega D.B."/>
            <person name="Pires A.S."/>
            <person name="Pappas G.J.Jr."/>
            <person name="Franco O.L."/>
            <person name="Barreto C."/>
            <person name="Magalhaes B.S."/>
            <person name="Kruger R.H."/>
        </authorList>
    </citation>
    <scope>NUCLEOTIDE SEQUENCE [LARGE SCALE GENOMIC DNA]</scope>
    <source>
        <strain evidence="13 14">AC13</strain>
    </source>
</reference>
<evidence type="ECO:0000259" key="10">
    <source>
        <dbReference type="PROSITE" id="PS50109"/>
    </source>
</evidence>
<feature type="domain" description="PAS" evidence="11">
    <location>
        <begin position="162"/>
        <end position="234"/>
    </location>
</feature>
<dbReference type="Pfam" id="PF00989">
    <property type="entry name" value="PAS"/>
    <property type="match status" value="1"/>
</dbReference>
<evidence type="ECO:0000256" key="8">
    <source>
        <dbReference type="ARBA" id="ARBA00022969"/>
    </source>
</evidence>
<dbReference type="InterPro" id="IPR035965">
    <property type="entry name" value="PAS-like_dom_sf"/>
</dbReference>
<dbReference type="NCBIfam" id="TIGR00229">
    <property type="entry name" value="sensory_box"/>
    <property type="match status" value="4"/>
</dbReference>
<dbReference type="InterPro" id="IPR036097">
    <property type="entry name" value="HisK_dim/P_sf"/>
</dbReference>
<dbReference type="InterPro" id="IPR004358">
    <property type="entry name" value="Sig_transdc_His_kin-like_C"/>
</dbReference>
<keyword evidence="9" id="KW-0902">Two-component regulatory system</keyword>
<dbReference type="CDD" id="cd00082">
    <property type="entry name" value="HisKA"/>
    <property type="match status" value="1"/>
</dbReference>
<evidence type="ECO:0000259" key="12">
    <source>
        <dbReference type="PROSITE" id="PS50113"/>
    </source>
</evidence>
<dbReference type="AlphaFoldDB" id="A0A2T6G4W8"/>
<dbReference type="SMART" id="SM00086">
    <property type="entry name" value="PAC"/>
    <property type="match status" value="2"/>
</dbReference>
<dbReference type="EC" id="2.7.13.3" evidence="2"/>
<protein>
    <recommendedName>
        <fullName evidence="2">histidine kinase</fullName>
        <ecNumber evidence="2">2.7.13.3</ecNumber>
    </recommendedName>
</protein>
<name>A0A2T6G4W8_9BACL</name>
<dbReference type="InterPro" id="IPR036890">
    <property type="entry name" value="HATPase_C_sf"/>
</dbReference>
<dbReference type="SUPFAM" id="SSF55785">
    <property type="entry name" value="PYP-like sensor domain (PAS domain)"/>
    <property type="match status" value="4"/>
</dbReference>
<dbReference type="SUPFAM" id="SSF55874">
    <property type="entry name" value="ATPase domain of HSP90 chaperone/DNA topoisomerase II/histidine kinase"/>
    <property type="match status" value="1"/>
</dbReference>
<dbReference type="Pfam" id="PF08447">
    <property type="entry name" value="PAS_3"/>
    <property type="match status" value="1"/>
</dbReference>
<dbReference type="Pfam" id="PF13426">
    <property type="entry name" value="PAS_9"/>
    <property type="match status" value="1"/>
</dbReference>
<dbReference type="Proteomes" id="UP000244184">
    <property type="component" value="Unassembled WGS sequence"/>
</dbReference>
<dbReference type="PANTHER" id="PTHR43065">
    <property type="entry name" value="SENSOR HISTIDINE KINASE"/>
    <property type="match status" value="1"/>
</dbReference>
<accession>A0A2T6G4W8</accession>
<dbReference type="InterPro" id="IPR003661">
    <property type="entry name" value="HisK_dim/P_dom"/>
</dbReference>
<dbReference type="SUPFAM" id="SSF47384">
    <property type="entry name" value="Homodimeric domain of signal transducing histidine kinase"/>
    <property type="match status" value="1"/>
</dbReference>
<proteinExistence type="predicted"/>
<dbReference type="GO" id="GO:0030435">
    <property type="term" value="P:sporulation resulting in formation of a cellular spore"/>
    <property type="evidence" value="ECO:0007669"/>
    <property type="project" value="UniProtKB-KW"/>
</dbReference>
<evidence type="ECO:0000313" key="13">
    <source>
        <dbReference type="EMBL" id="PUA39192.1"/>
    </source>
</evidence>
<comment type="caution">
    <text evidence="13">The sequence shown here is derived from an EMBL/GenBank/DDBJ whole genome shotgun (WGS) entry which is preliminary data.</text>
</comment>
<dbReference type="Pfam" id="PF00512">
    <property type="entry name" value="HisKA"/>
    <property type="match status" value="1"/>
</dbReference>
<organism evidence="13 14">
    <name type="scientific">Paenibacillus elgii</name>
    <dbReference type="NCBI Taxonomy" id="189691"/>
    <lineage>
        <taxon>Bacteria</taxon>
        <taxon>Bacillati</taxon>
        <taxon>Bacillota</taxon>
        <taxon>Bacilli</taxon>
        <taxon>Bacillales</taxon>
        <taxon>Paenibacillaceae</taxon>
        <taxon>Paenibacillus</taxon>
    </lineage>
</organism>
<evidence type="ECO:0000259" key="11">
    <source>
        <dbReference type="PROSITE" id="PS50112"/>
    </source>
</evidence>
<dbReference type="PROSITE" id="PS50109">
    <property type="entry name" value="HIS_KIN"/>
    <property type="match status" value="1"/>
</dbReference>
<feature type="domain" description="PAS" evidence="11">
    <location>
        <begin position="412"/>
        <end position="482"/>
    </location>
</feature>
<evidence type="ECO:0000256" key="6">
    <source>
        <dbReference type="ARBA" id="ARBA00022777"/>
    </source>
</evidence>
<evidence type="ECO:0000256" key="1">
    <source>
        <dbReference type="ARBA" id="ARBA00000085"/>
    </source>
</evidence>
<dbReference type="GO" id="GO:0005524">
    <property type="term" value="F:ATP binding"/>
    <property type="evidence" value="ECO:0007669"/>
    <property type="project" value="UniProtKB-KW"/>
</dbReference>
<dbReference type="InterPro" id="IPR000014">
    <property type="entry name" value="PAS"/>
</dbReference>
<dbReference type="InterPro" id="IPR013656">
    <property type="entry name" value="PAS_4"/>
</dbReference>
<feature type="domain" description="PAC" evidence="12">
    <location>
        <begin position="356"/>
        <end position="411"/>
    </location>
</feature>